<comment type="caution">
    <text evidence="1">The sequence shown here is derived from an EMBL/GenBank/DDBJ whole genome shotgun (WGS) entry which is preliminary data.</text>
</comment>
<evidence type="ECO:0000313" key="2">
    <source>
        <dbReference type="Proteomes" id="UP001363010"/>
    </source>
</evidence>
<proteinExistence type="predicted"/>
<organism evidence="1 2">
    <name type="scientific">Variovorax humicola</name>
    <dbReference type="NCBI Taxonomy" id="1769758"/>
    <lineage>
        <taxon>Bacteria</taxon>
        <taxon>Pseudomonadati</taxon>
        <taxon>Pseudomonadota</taxon>
        <taxon>Betaproteobacteria</taxon>
        <taxon>Burkholderiales</taxon>
        <taxon>Comamonadaceae</taxon>
        <taxon>Variovorax</taxon>
    </lineage>
</organism>
<accession>A0ABU8VXM1</accession>
<name>A0ABU8VXM1_9BURK</name>
<protein>
    <submittedName>
        <fullName evidence="1">Uncharacterized protein</fullName>
    </submittedName>
</protein>
<dbReference type="Proteomes" id="UP001363010">
    <property type="component" value="Unassembled WGS sequence"/>
</dbReference>
<gene>
    <name evidence="1" type="ORF">WKW80_08955</name>
</gene>
<sequence>MAALQQPVSRARLQARRPPLASACLGALVLVVAAAAGLPMIASAPSSDALAHGDTLTPLPAVELTEQAASTVVVQAEPNRAAIQTSPEPNAIALYDEDDSEAAPDRWSKKGGAIRRTVRPQHVLSATSARVARCEEMNFLSRAVCMNRECAQPSAVHMSSCAQAIRQRRLDEARRNPTQVG</sequence>
<evidence type="ECO:0000313" key="1">
    <source>
        <dbReference type="EMBL" id="MEJ8822168.1"/>
    </source>
</evidence>
<reference evidence="1 2" key="1">
    <citation type="submission" date="2024-03" db="EMBL/GenBank/DDBJ databases">
        <title>Novel species of the genus Variovorax.</title>
        <authorList>
            <person name="Liu Q."/>
            <person name="Xin Y.-H."/>
        </authorList>
    </citation>
    <scope>NUCLEOTIDE SEQUENCE [LARGE SCALE GENOMIC DNA]</scope>
    <source>
        <strain evidence="1 2">KACC 18501</strain>
    </source>
</reference>
<dbReference type="RefSeq" id="WP_340363220.1">
    <property type="nucleotide sequence ID" value="NZ_JBBKZV010000004.1"/>
</dbReference>
<keyword evidence="2" id="KW-1185">Reference proteome</keyword>
<dbReference type="EMBL" id="JBBKZV010000004">
    <property type="protein sequence ID" value="MEJ8822168.1"/>
    <property type="molecule type" value="Genomic_DNA"/>
</dbReference>